<protein>
    <submittedName>
        <fullName evidence="2">Uncharacterized protein</fullName>
    </submittedName>
</protein>
<evidence type="ECO:0000256" key="1">
    <source>
        <dbReference type="SAM" id="Phobius"/>
    </source>
</evidence>
<evidence type="ECO:0000313" key="2">
    <source>
        <dbReference type="EMBL" id="ANV99327.1"/>
    </source>
</evidence>
<feature type="transmembrane region" description="Helical" evidence="1">
    <location>
        <begin position="21"/>
        <end position="42"/>
    </location>
</feature>
<reference evidence="2 3" key="1">
    <citation type="submission" date="2016-07" db="EMBL/GenBank/DDBJ databases">
        <title>Complete genome sequence of Bradyrhizobium icense LMTR 13T, a potential inoculant strain isolated from lima bean (Phaseolus lunatus) in Peru.</title>
        <authorList>
            <person name="Ormeno-Orrillo E."/>
            <person name="Duran D."/>
            <person name="Rogel M.A."/>
            <person name="Rey L."/>
            <person name="Imperial J."/>
            <person name="Ruiz-Argueso T."/>
            <person name="Martinez-Romero E."/>
        </authorList>
    </citation>
    <scope>NUCLEOTIDE SEQUENCE [LARGE SCALE GENOMIC DNA]</scope>
    <source>
        <strain evidence="2 3">LMTR 13</strain>
    </source>
</reference>
<organism evidence="2 3">
    <name type="scientific">Bradyrhizobium icense</name>
    <dbReference type="NCBI Taxonomy" id="1274631"/>
    <lineage>
        <taxon>Bacteria</taxon>
        <taxon>Pseudomonadati</taxon>
        <taxon>Pseudomonadota</taxon>
        <taxon>Alphaproteobacteria</taxon>
        <taxon>Hyphomicrobiales</taxon>
        <taxon>Nitrobacteraceae</taxon>
        <taxon>Bradyrhizobium</taxon>
    </lineage>
</organism>
<dbReference type="KEGG" id="bic:LMTR13_03195"/>
<keyword evidence="3" id="KW-1185">Reference proteome</keyword>
<name>A0A1B1U969_9BRAD</name>
<proteinExistence type="predicted"/>
<dbReference type="EMBL" id="CP016428">
    <property type="protein sequence ID" value="ANV99327.1"/>
    <property type="molecule type" value="Genomic_DNA"/>
</dbReference>
<accession>A0A1B1U969</accession>
<dbReference type="AlphaFoldDB" id="A0A1B1U969"/>
<dbReference type="Proteomes" id="UP000092839">
    <property type="component" value="Chromosome"/>
</dbReference>
<sequence length="63" mass="6764">MSAAKSRAGIAPGSGCSFLSSFSFSVLTLPLLMVVFLIALALDWTNVDLFEIDDIRFGGSFFL</sequence>
<gene>
    <name evidence="2" type="ORF">LMTR13_03195</name>
</gene>
<evidence type="ECO:0000313" key="3">
    <source>
        <dbReference type="Proteomes" id="UP000092839"/>
    </source>
</evidence>
<keyword evidence="1" id="KW-1133">Transmembrane helix</keyword>
<keyword evidence="1" id="KW-0472">Membrane</keyword>
<keyword evidence="1" id="KW-0812">Transmembrane</keyword>